<dbReference type="Proteomes" id="UP000274822">
    <property type="component" value="Unassembled WGS sequence"/>
</dbReference>
<sequence length="141" mass="15362">MTELHQMCEGYFRRRHPEDGGGNGGARDIVEGSETTGPTAPVPVRPIYAGYCQSHTNNSYGTTTNSALAWATSAKPMWSPGRVGDFLGLIKMRGCGGVGEGISEKAGREREYCAQLHNPSACLPSYLYAHHCQQRERMLAE</sequence>
<name>A0A433QZ97_9FUNG</name>
<protein>
    <submittedName>
        <fullName evidence="2">Uncharacterized protein</fullName>
    </submittedName>
</protein>
<keyword evidence="3" id="KW-1185">Reference proteome</keyword>
<feature type="region of interest" description="Disordered" evidence="1">
    <location>
        <begin position="9"/>
        <end position="41"/>
    </location>
</feature>
<accession>A0A433QZ97</accession>
<dbReference type="AlphaFoldDB" id="A0A433QZ97"/>
<comment type="caution">
    <text evidence="2">The sequence shown here is derived from an EMBL/GenBank/DDBJ whole genome shotgun (WGS) entry which is preliminary data.</text>
</comment>
<evidence type="ECO:0000313" key="3">
    <source>
        <dbReference type="Proteomes" id="UP000274822"/>
    </source>
</evidence>
<organism evidence="2 3">
    <name type="scientific">Jimgerdemannia flammicorona</name>
    <dbReference type="NCBI Taxonomy" id="994334"/>
    <lineage>
        <taxon>Eukaryota</taxon>
        <taxon>Fungi</taxon>
        <taxon>Fungi incertae sedis</taxon>
        <taxon>Mucoromycota</taxon>
        <taxon>Mucoromycotina</taxon>
        <taxon>Endogonomycetes</taxon>
        <taxon>Endogonales</taxon>
        <taxon>Endogonaceae</taxon>
        <taxon>Jimgerdemannia</taxon>
    </lineage>
</organism>
<evidence type="ECO:0000313" key="2">
    <source>
        <dbReference type="EMBL" id="RUS35103.1"/>
    </source>
</evidence>
<reference evidence="2 3" key="1">
    <citation type="journal article" date="2018" name="New Phytol.">
        <title>Phylogenomics of Endogonaceae and evolution of mycorrhizas within Mucoromycota.</title>
        <authorList>
            <person name="Chang Y."/>
            <person name="Desiro A."/>
            <person name="Na H."/>
            <person name="Sandor L."/>
            <person name="Lipzen A."/>
            <person name="Clum A."/>
            <person name="Barry K."/>
            <person name="Grigoriev I.V."/>
            <person name="Martin F.M."/>
            <person name="Stajich J.E."/>
            <person name="Smith M.E."/>
            <person name="Bonito G."/>
            <person name="Spatafora J.W."/>
        </authorList>
    </citation>
    <scope>NUCLEOTIDE SEQUENCE [LARGE SCALE GENOMIC DNA]</scope>
    <source>
        <strain evidence="2 3">AD002</strain>
    </source>
</reference>
<gene>
    <name evidence="2" type="ORF">BC938DRAFT_475838</name>
</gene>
<evidence type="ECO:0000256" key="1">
    <source>
        <dbReference type="SAM" id="MobiDB-lite"/>
    </source>
</evidence>
<proteinExistence type="predicted"/>
<dbReference type="EMBL" id="RBNJ01000219">
    <property type="protein sequence ID" value="RUS35103.1"/>
    <property type="molecule type" value="Genomic_DNA"/>
</dbReference>